<protein>
    <submittedName>
        <fullName evidence="3">Uncharacterized protein</fullName>
    </submittedName>
</protein>
<organism evidence="3 4">
    <name type="scientific">Vibrio sinensis</name>
    <dbReference type="NCBI Taxonomy" id="2302434"/>
    <lineage>
        <taxon>Bacteria</taxon>
        <taxon>Pseudomonadati</taxon>
        <taxon>Pseudomonadota</taxon>
        <taxon>Gammaproteobacteria</taxon>
        <taxon>Vibrionales</taxon>
        <taxon>Vibrionaceae</taxon>
        <taxon>Vibrio</taxon>
    </lineage>
</organism>
<evidence type="ECO:0000313" key="4">
    <source>
        <dbReference type="Proteomes" id="UP000273252"/>
    </source>
</evidence>
<keyword evidence="4" id="KW-1185">Reference proteome</keyword>
<feature type="domain" description="Capsule biosynthesis GfcC-like C-terminal" evidence="1">
    <location>
        <begin position="165"/>
        <end position="248"/>
    </location>
</feature>
<evidence type="ECO:0000313" key="3">
    <source>
        <dbReference type="EMBL" id="RJX67161.1"/>
    </source>
</evidence>
<proteinExistence type="predicted"/>
<dbReference type="OrthoDB" id="5814422at2"/>
<dbReference type="Gene3D" id="3.10.560.10">
    <property type="entry name" value="Outer membrane lipoprotein wza domain like"/>
    <property type="match status" value="1"/>
</dbReference>
<evidence type="ECO:0000259" key="1">
    <source>
        <dbReference type="Pfam" id="PF06251"/>
    </source>
</evidence>
<evidence type="ECO:0000259" key="2">
    <source>
        <dbReference type="Pfam" id="PF20616"/>
    </source>
</evidence>
<dbReference type="Gene3D" id="3.10.20.700">
    <property type="match status" value="1"/>
</dbReference>
<feature type="domain" description="Capsule biosynthesis GfcC-like N-terminal" evidence="2">
    <location>
        <begin position="27"/>
        <end position="146"/>
    </location>
</feature>
<comment type="caution">
    <text evidence="3">The sequence shown here is derived from an EMBL/GenBank/DDBJ whole genome shotgun (WGS) entry which is preliminary data.</text>
</comment>
<reference evidence="3 4" key="1">
    <citation type="submission" date="2018-08" db="EMBL/GenBank/DDBJ databases">
        <title>Vibrio isolated from the Eastern China Marginal Seas.</title>
        <authorList>
            <person name="Li Y."/>
        </authorList>
    </citation>
    <scope>NUCLEOTIDE SEQUENCE [LARGE SCALE GENOMIC DNA]</scope>
    <source>
        <strain evidence="3 4">BEI233</strain>
    </source>
</reference>
<dbReference type="InterPro" id="IPR046459">
    <property type="entry name" value="Caps_syn_GfcC_N"/>
</dbReference>
<dbReference type="EMBL" id="QVMU01000025">
    <property type="protein sequence ID" value="RJX67161.1"/>
    <property type="molecule type" value="Genomic_DNA"/>
</dbReference>
<accession>A0A3A6Q7L0</accession>
<dbReference type="Proteomes" id="UP000273252">
    <property type="component" value="Unassembled WGS sequence"/>
</dbReference>
<gene>
    <name evidence="3" type="ORF">DZ860_19285</name>
</gene>
<dbReference type="AlphaFoldDB" id="A0A3A6Q7L0"/>
<dbReference type="Pfam" id="PF06251">
    <property type="entry name" value="Caps_syn_GfcC_C"/>
    <property type="match status" value="1"/>
</dbReference>
<dbReference type="InterPro" id="IPR010425">
    <property type="entry name" value="Caps_synth_GfcC-like_C"/>
</dbReference>
<name>A0A3A6Q7L0_9VIBR</name>
<sequence length="251" mass="29030">MKNLTKYFILIWAVTMIPNLYAEENKVRVELPIQNQTFVYKQNIRLDQLISTVWTNSPSNAPLILPLGFQLFDKNKNAEALELKQKVIERLQYVQKSDDTLAQSAQLLQQQIQHWDVGYRLNISLDYDLVRLFTKNNPVMDGDFELITPIRKESVFIEGLLFKPHSAPLSSTKPLHDYLSDAYLLSSAHQSYVWVIYPDGKYKRVGYAAWNEESINLTPNTSIFIGMDSDTPAWSELEEDIVKLITMRKAQ</sequence>
<dbReference type="Pfam" id="PF20616">
    <property type="entry name" value="Caps_syn_GfcC_N"/>
    <property type="match status" value="1"/>
</dbReference>